<dbReference type="InterPro" id="IPR011042">
    <property type="entry name" value="6-blade_b-propeller_TolB-like"/>
</dbReference>
<dbReference type="Proteomes" id="UP000475582">
    <property type="component" value="Unassembled WGS sequence"/>
</dbReference>
<comment type="caution">
    <text evidence="4">The sequence shown here is derived from an EMBL/GenBank/DDBJ whole genome shotgun (WGS) entry which is preliminary data.</text>
</comment>
<protein>
    <submittedName>
        <fullName evidence="4">Alpha/beta fold hydrolase</fullName>
    </submittedName>
</protein>
<feature type="signal peptide" evidence="2">
    <location>
        <begin position="1"/>
        <end position="19"/>
    </location>
</feature>
<evidence type="ECO:0000256" key="2">
    <source>
        <dbReference type="SAM" id="SignalP"/>
    </source>
</evidence>
<dbReference type="Gene3D" id="3.40.50.1820">
    <property type="entry name" value="alpha/beta hydrolase"/>
    <property type="match status" value="1"/>
</dbReference>
<evidence type="ECO:0000256" key="1">
    <source>
        <dbReference type="ARBA" id="ARBA00022801"/>
    </source>
</evidence>
<dbReference type="PANTHER" id="PTHR42776:SF27">
    <property type="entry name" value="DIPEPTIDYL PEPTIDASE FAMILY MEMBER 6"/>
    <property type="match status" value="1"/>
</dbReference>
<dbReference type="SUPFAM" id="SSF53474">
    <property type="entry name" value="alpha/beta-Hydrolases"/>
    <property type="match status" value="1"/>
</dbReference>
<dbReference type="Pfam" id="PF00326">
    <property type="entry name" value="Peptidase_S9"/>
    <property type="match status" value="1"/>
</dbReference>
<evidence type="ECO:0000313" key="4">
    <source>
        <dbReference type="EMBL" id="MTV37609.1"/>
    </source>
</evidence>
<dbReference type="AlphaFoldDB" id="A0A6L6PFX2"/>
<dbReference type="GO" id="GO:0006508">
    <property type="term" value="P:proteolysis"/>
    <property type="evidence" value="ECO:0007669"/>
    <property type="project" value="InterPro"/>
</dbReference>
<keyword evidence="5" id="KW-1185">Reference proteome</keyword>
<keyword evidence="1 4" id="KW-0378">Hydrolase</keyword>
<dbReference type="EMBL" id="WNKY01000006">
    <property type="protein sequence ID" value="MTV37609.1"/>
    <property type="molecule type" value="Genomic_DNA"/>
</dbReference>
<feature type="chain" id="PRO_5027086704" evidence="2">
    <location>
        <begin position="20"/>
        <end position="670"/>
    </location>
</feature>
<dbReference type="SUPFAM" id="SSF82171">
    <property type="entry name" value="DPP6 N-terminal domain-like"/>
    <property type="match status" value="1"/>
</dbReference>
<name>A0A6L6PFX2_9BURK</name>
<proteinExistence type="predicted"/>
<sequence length="670" mass="72697">MIRYALPALLLASVLPCYAQSPATDVPLIERARIFGNPSKTGAKLSPDGKWLSWIAPRDGVLNVWVAPAGDLAKARPLTDEKTRPLRGSFWSPDSRHVLFIQDKGGDENFLLYGVEVASGKQTNYTPFEKTRAAVLHISSKIKDRILVGLNNRDPRWHDVYSLELATGKLTLVQKNEGYGGFLADDQLKLRIAEKPRSDGGTSYFRISDGKIESTPLAEVGLDDSQTTAPAAFTVDGGTLYWIDSRNRNTAALVAQDVASGKTTVLAEDGRTDISNGLFDPRTGRVQAYSVDYLKQEYIPLSDDLKADLAFLKQNTKGKFSVTSRTEADDKWLVAVDPVTAPASTWLYERKAKKLTQLFVSRPELEGAPLVAMHPQEIKARDGLTLVSYLTLPKSVDAAGSGKASKPAPLVLLVHGGPWARDGYGYNGYHQWLANRGYAVLSVNYRGSTGFGKNFISAGDLQWGRKMHDDLLDAVDWAVKQGVTTADQVAIMGGSYGGYAALAGVAFTPTTFACGVDIVGPSNLFTLLQTIPPYWEAGKQQFYKRMGDPTTEAGQALLKERSPLNYAANIQRPLLIGQGANDPRVNVRESEQIVDAMAAKHIPVTYVVFPDEGHGFARPVNNIAFNAVTENFLAQCLKGRAEPIGGALKASTAQVKHGAEFAPGLAEALQ</sequence>
<dbReference type="GO" id="GO:0004252">
    <property type="term" value="F:serine-type endopeptidase activity"/>
    <property type="evidence" value="ECO:0007669"/>
    <property type="project" value="TreeGrafter"/>
</dbReference>
<accession>A0A6L6PFX2</accession>
<gene>
    <name evidence="4" type="ORF">GM676_08425</name>
</gene>
<dbReference type="OrthoDB" id="4269629at2"/>
<dbReference type="Gene3D" id="2.120.10.30">
    <property type="entry name" value="TolB, C-terminal domain"/>
    <property type="match status" value="1"/>
</dbReference>
<dbReference type="PANTHER" id="PTHR42776">
    <property type="entry name" value="SERINE PEPTIDASE S9 FAMILY MEMBER"/>
    <property type="match status" value="1"/>
</dbReference>
<reference evidence="4 5" key="1">
    <citation type="submission" date="2019-11" db="EMBL/GenBank/DDBJ databases">
        <title>Type strains purchased from KCTC, JCM and DSMZ.</title>
        <authorList>
            <person name="Lu H."/>
        </authorList>
    </citation>
    <scope>NUCLEOTIDE SEQUENCE [LARGE SCALE GENOMIC DNA]</scope>
    <source>
        <strain evidence="4 5">KCTC 22382</strain>
    </source>
</reference>
<evidence type="ECO:0000313" key="5">
    <source>
        <dbReference type="Proteomes" id="UP000475582"/>
    </source>
</evidence>
<dbReference type="InterPro" id="IPR029058">
    <property type="entry name" value="AB_hydrolase_fold"/>
</dbReference>
<feature type="domain" description="Peptidase S9 prolyl oligopeptidase catalytic" evidence="3">
    <location>
        <begin position="430"/>
        <end position="639"/>
    </location>
</feature>
<organism evidence="4 5">
    <name type="scientific">Duganella radicis</name>
    <dbReference type="NCBI Taxonomy" id="551988"/>
    <lineage>
        <taxon>Bacteria</taxon>
        <taxon>Pseudomonadati</taxon>
        <taxon>Pseudomonadota</taxon>
        <taxon>Betaproteobacteria</taxon>
        <taxon>Burkholderiales</taxon>
        <taxon>Oxalobacteraceae</taxon>
        <taxon>Telluria group</taxon>
        <taxon>Duganella</taxon>
    </lineage>
</organism>
<keyword evidence="2" id="KW-0732">Signal</keyword>
<evidence type="ECO:0000259" key="3">
    <source>
        <dbReference type="Pfam" id="PF00326"/>
    </source>
</evidence>
<dbReference type="InterPro" id="IPR001375">
    <property type="entry name" value="Peptidase_S9_cat"/>
</dbReference>